<comment type="caution">
    <text evidence="2">The sequence shown here is derived from an EMBL/GenBank/DDBJ whole genome shotgun (WGS) entry which is preliminary data.</text>
</comment>
<organism evidence="2 3">
    <name type="scientific">Gracilariopsis chorda</name>
    <dbReference type="NCBI Taxonomy" id="448386"/>
    <lineage>
        <taxon>Eukaryota</taxon>
        <taxon>Rhodophyta</taxon>
        <taxon>Florideophyceae</taxon>
        <taxon>Rhodymeniophycidae</taxon>
        <taxon>Gracilariales</taxon>
        <taxon>Gracilariaceae</taxon>
        <taxon>Gracilariopsis</taxon>
    </lineage>
</organism>
<evidence type="ECO:0000256" key="1">
    <source>
        <dbReference type="SAM" id="Phobius"/>
    </source>
</evidence>
<evidence type="ECO:0000313" key="3">
    <source>
        <dbReference type="Proteomes" id="UP000247409"/>
    </source>
</evidence>
<keyword evidence="1" id="KW-0472">Membrane</keyword>
<sequence>MKNYLLRNEKVITDDGYVDPECVRKSSVPEDSREAHYEIRAKLENVNWRIKQFLVLKKGFDMIYGFTQFAFIPLQILLNYAWRTKNCHSSKMYFYDSG</sequence>
<dbReference type="Proteomes" id="UP000247409">
    <property type="component" value="Unassembled WGS sequence"/>
</dbReference>
<keyword evidence="1" id="KW-1133">Transmembrane helix</keyword>
<evidence type="ECO:0000313" key="2">
    <source>
        <dbReference type="EMBL" id="PXF42583.1"/>
    </source>
</evidence>
<proteinExistence type="predicted"/>
<dbReference type="AlphaFoldDB" id="A0A2V3IKL3"/>
<name>A0A2V3IKL3_9FLOR</name>
<dbReference type="EMBL" id="NBIV01000157">
    <property type="protein sequence ID" value="PXF42583.1"/>
    <property type="molecule type" value="Genomic_DNA"/>
</dbReference>
<protein>
    <submittedName>
        <fullName evidence="2">Uncharacterized protein</fullName>
    </submittedName>
</protein>
<keyword evidence="1" id="KW-0812">Transmembrane</keyword>
<accession>A0A2V3IKL3</accession>
<feature type="transmembrane region" description="Helical" evidence="1">
    <location>
        <begin position="62"/>
        <end position="82"/>
    </location>
</feature>
<keyword evidence="3" id="KW-1185">Reference proteome</keyword>
<reference evidence="2 3" key="1">
    <citation type="journal article" date="2018" name="Mol. Biol. Evol.">
        <title>Analysis of the draft genome of the red seaweed Gracilariopsis chorda provides insights into genome size evolution in Rhodophyta.</title>
        <authorList>
            <person name="Lee J."/>
            <person name="Yang E.C."/>
            <person name="Graf L."/>
            <person name="Yang J.H."/>
            <person name="Qiu H."/>
            <person name="Zel Zion U."/>
            <person name="Chan C.X."/>
            <person name="Stephens T.G."/>
            <person name="Weber A.P.M."/>
            <person name="Boo G.H."/>
            <person name="Boo S.M."/>
            <person name="Kim K.M."/>
            <person name="Shin Y."/>
            <person name="Jung M."/>
            <person name="Lee S.J."/>
            <person name="Yim H.S."/>
            <person name="Lee J.H."/>
            <person name="Bhattacharya D."/>
            <person name="Yoon H.S."/>
        </authorList>
    </citation>
    <scope>NUCLEOTIDE SEQUENCE [LARGE SCALE GENOMIC DNA]</scope>
    <source>
        <strain evidence="2 3">SKKU-2015</strain>
        <tissue evidence="2">Whole body</tissue>
    </source>
</reference>
<gene>
    <name evidence="2" type="ORF">BWQ96_07678</name>
</gene>